<evidence type="ECO:0000313" key="2">
    <source>
        <dbReference type="Proteomes" id="UP001527925"/>
    </source>
</evidence>
<dbReference type="PANTHER" id="PTHR46586:SF3">
    <property type="entry name" value="ANKYRIN REPEAT-CONTAINING PROTEIN"/>
    <property type="match status" value="1"/>
</dbReference>
<sequence length="440" mass="47014">MPPPSEWDRLPAELVDMVLEHAGPLTALLCGRASAVTTSGQAALWADVFEQDWEGDLGTLPCGQLGDGSTLSVFRRLRSRGMYARVKALGSSKLDDGLVLAAMNNVWTDELDLDDADELSINAAEHGCLGLLAHLADDLCVVQPGEFHAWRAAKHGQLGVLQWLDARLPASCWTSVVMDFACSSGSLACVEWIHTAHACASVDSMNWAAADGHLDIVAFLHANRTEGCTPDAMDWAAENGHAHVVAWLHHHRTEGCTPTAMRKAAENGHVAVVAFLHAHRSESTIGEAALCAAAAGKVGVLEWIWANAPNALTPAVADAAAAAGEARVLAWLAGHAGVSCTHVGISRAVAGGHLHLVPWFRDNAPTLFESHPASRIGNESAAGVVEWLARDGMPRKPGFVMHAAIESKQAAVVRWLLWHLPDARWKDGDMDRAAWLVRLS</sequence>
<dbReference type="SUPFAM" id="SSF48403">
    <property type="entry name" value="Ankyrin repeat"/>
    <property type="match status" value="1"/>
</dbReference>
<evidence type="ECO:0008006" key="3">
    <source>
        <dbReference type="Google" id="ProtNLM"/>
    </source>
</evidence>
<accession>A0ABR4MZ14</accession>
<keyword evidence="2" id="KW-1185">Reference proteome</keyword>
<dbReference type="InterPro" id="IPR002110">
    <property type="entry name" value="Ankyrin_rpt"/>
</dbReference>
<dbReference type="Gene3D" id="1.25.40.20">
    <property type="entry name" value="Ankyrin repeat-containing domain"/>
    <property type="match status" value="1"/>
</dbReference>
<organism evidence="1 2">
    <name type="scientific">Polyrhizophydium stewartii</name>
    <dbReference type="NCBI Taxonomy" id="2732419"/>
    <lineage>
        <taxon>Eukaryota</taxon>
        <taxon>Fungi</taxon>
        <taxon>Fungi incertae sedis</taxon>
        <taxon>Chytridiomycota</taxon>
        <taxon>Chytridiomycota incertae sedis</taxon>
        <taxon>Chytridiomycetes</taxon>
        <taxon>Rhizophydiales</taxon>
        <taxon>Rhizophydiales incertae sedis</taxon>
        <taxon>Polyrhizophydium</taxon>
    </lineage>
</organism>
<proteinExistence type="predicted"/>
<evidence type="ECO:0000313" key="1">
    <source>
        <dbReference type="EMBL" id="KAL2912489.1"/>
    </source>
</evidence>
<dbReference type="InterPro" id="IPR036770">
    <property type="entry name" value="Ankyrin_rpt-contain_sf"/>
</dbReference>
<protein>
    <recommendedName>
        <fullName evidence="3">Ankyrin repeat domain containing protein</fullName>
    </recommendedName>
</protein>
<dbReference type="EMBL" id="JADGIZ020000064">
    <property type="protein sequence ID" value="KAL2912489.1"/>
    <property type="molecule type" value="Genomic_DNA"/>
</dbReference>
<dbReference type="PANTHER" id="PTHR46586">
    <property type="entry name" value="ANKYRIN REPEAT-CONTAINING PROTEIN"/>
    <property type="match status" value="1"/>
</dbReference>
<dbReference type="Pfam" id="PF13637">
    <property type="entry name" value="Ank_4"/>
    <property type="match status" value="1"/>
</dbReference>
<comment type="caution">
    <text evidence="1">The sequence shown here is derived from an EMBL/GenBank/DDBJ whole genome shotgun (WGS) entry which is preliminary data.</text>
</comment>
<dbReference type="InterPro" id="IPR052050">
    <property type="entry name" value="SecEffector_AnkRepeat"/>
</dbReference>
<name>A0ABR4MZ14_9FUNG</name>
<gene>
    <name evidence="1" type="ORF">HK105_208061</name>
</gene>
<dbReference type="Proteomes" id="UP001527925">
    <property type="component" value="Unassembled WGS sequence"/>
</dbReference>
<reference evidence="1 2" key="1">
    <citation type="submission" date="2023-09" db="EMBL/GenBank/DDBJ databases">
        <title>Pangenome analysis of Batrachochytrium dendrobatidis and related Chytrids.</title>
        <authorList>
            <person name="Yacoub M.N."/>
            <person name="Stajich J.E."/>
            <person name="James T.Y."/>
        </authorList>
    </citation>
    <scope>NUCLEOTIDE SEQUENCE [LARGE SCALE GENOMIC DNA]</scope>
    <source>
        <strain evidence="1 2">JEL0888</strain>
    </source>
</reference>